<dbReference type="GO" id="GO:0042026">
    <property type="term" value="P:protein refolding"/>
    <property type="evidence" value="ECO:0007669"/>
    <property type="project" value="TreeGrafter"/>
</dbReference>
<evidence type="ECO:0000256" key="3">
    <source>
        <dbReference type="ARBA" id="ARBA00023157"/>
    </source>
</evidence>
<evidence type="ECO:0000313" key="6">
    <source>
        <dbReference type="EMBL" id="EAU66725.1"/>
    </source>
</evidence>
<evidence type="ECO:0000256" key="1">
    <source>
        <dbReference type="ARBA" id="ARBA00022490"/>
    </source>
</evidence>
<keyword evidence="3" id="KW-1015">Disulfide bond</keyword>
<organism evidence="6 7">
    <name type="scientific">Stigmatella aurantiaca (strain DW4/3-1)</name>
    <dbReference type="NCBI Taxonomy" id="378806"/>
    <lineage>
        <taxon>Bacteria</taxon>
        <taxon>Pseudomonadati</taxon>
        <taxon>Myxococcota</taxon>
        <taxon>Myxococcia</taxon>
        <taxon>Myxococcales</taxon>
        <taxon>Cystobacterineae</taxon>
        <taxon>Archangiaceae</taxon>
        <taxon>Stigmatella</taxon>
    </lineage>
</organism>
<keyword evidence="5" id="KW-0676">Redox-active center</keyword>
<proteinExistence type="predicted"/>
<gene>
    <name evidence="6" type="primary">hslO</name>
    <name evidence="6" type="ORF">STIAU_2435</name>
</gene>
<dbReference type="PATRIC" id="fig|378806.16.peg.5923"/>
<dbReference type="EMBL" id="AAMD01000048">
    <property type="protein sequence ID" value="EAU66725.1"/>
    <property type="molecule type" value="Genomic_DNA"/>
</dbReference>
<evidence type="ECO:0000256" key="5">
    <source>
        <dbReference type="ARBA" id="ARBA00023284"/>
    </source>
</evidence>
<dbReference type="GO" id="GO:0051082">
    <property type="term" value="F:unfolded protein binding"/>
    <property type="evidence" value="ECO:0007669"/>
    <property type="project" value="InterPro"/>
</dbReference>
<dbReference type="PANTHER" id="PTHR30111">
    <property type="entry name" value="33 KDA CHAPERONIN"/>
    <property type="match status" value="1"/>
</dbReference>
<evidence type="ECO:0000256" key="2">
    <source>
        <dbReference type="ARBA" id="ARBA00022833"/>
    </source>
</evidence>
<dbReference type="Gene3D" id="3.55.30.10">
    <property type="entry name" value="Hsp33 domain"/>
    <property type="match status" value="1"/>
</dbReference>
<dbReference type="PANTHER" id="PTHR30111:SF1">
    <property type="entry name" value="33 KDA CHAPERONIN"/>
    <property type="match status" value="1"/>
</dbReference>
<keyword evidence="1" id="KW-0963">Cytoplasm</keyword>
<sequence length="305" mass="33327">MGTLLRHFMADELVSALLKDLDLRVVLALTSGLSRQARATHKSEPASAALLSQGLTAAALMGALQKSEARINIQLECDGPLRGFFVDGDSSGLVRGYSKNPYVAHVGAEGRYRWRPVLGNKGYISVLRDIGNGEYYRSSVELEHFDFTEDLERYFAISDQVATQLLLEQLPRTVQGAAEPLGTVAGLILQPLPNGDREAFQAIGGQLKQRFHAVLEAHGEEGATAVLKALLPEQKALEIMSRYPLSFGCSCSRDRVKRALLAMGREELMDLLEKEGQAEATCQFCTTHYVIPGPEIRELLTAAAN</sequence>
<reference evidence="6 7" key="1">
    <citation type="submission" date="2006-04" db="EMBL/GenBank/DDBJ databases">
        <authorList>
            <person name="Nierman W.C."/>
        </authorList>
    </citation>
    <scope>NUCLEOTIDE SEQUENCE [LARGE SCALE GENOMIC DNA]</scope>
    <source>
        <strain evidence="6 7">DW4/3-1</strain>
    </source>
</reference>
<dbReference type="SUPFAM" id="SSF118352">
    <property type="entry name" value="HSP33 redox switch-like"/>
    <property type="match status" value="1"/>
</dbReference>
<keyword evidence="2" id="KW-0862">Zinc</keyword>
<dbReference type="SUPFAM" id="SSF64397">
    <property type="entry name" value="Hsp33 domain"/>
    <property type="match status" value="1"/>
</dbReference>
<dbReference type="GO" id="GO:0005737">
    <property type="term" value="C:cytoplasm"/>
    <property type="evidence" value="ECO:0007669"/>
    <property type="project" value="InterPro"/>
</dbReference>
<evidence type="ECO:0000313" key="7">
    <source>
        <dbReference type="Proteomes" id="UP000032702"/>
    </source>
</evidence>
<keyword evidence="4" id="KW-0143">Chaperone</keyword>
<dbReference type="Pfam" id="PF01430">
    <property type="entry name" value="HSP33"/>
    <property type="match status" value="1"/>
</dbReference>
<dbReference type="InterPro" id="IPR016154">
    <property type="entry name" value="Heat_shock_Hsp33_C"/>
</dbReference>
<comment type="caution">
    <text evidence="6">The sequence shown here is derived from an EMBL/GenBank/DDBJ whole genome shotgun (WGS) entry which is preliminary data.</text>
</comment>
<dbReference type="PIRSF" id="PIRSF005261">
    <property type="entry name" value="Heat_shock_Hsp33"/>
    <property type="match status" value="1"/>
</dbReference>
<name>Q092R9_STIAD</name>
<evidence type="ECO:0000256" key="4">
    <source>
        <dbReference type="ARBA" id="ARBA00023186"/>
    </source>
</evidence>
<dbReference type="InterPro" id="IPR000397">
    <property type="entry name" value="Heat_shock_Hsp33"/>
</dbReference>
<dbReference type="Gene3D" id="3.90.1280.10">
    <property type="entry name" value="HSP33 redox switch-like"/>
    <property type="match status" value="1"/>
</dbReference>
<dbReference type="Proteomes" id="UP000032702">
    <property type="component" value="Unassembled WGS sequence"/>
</dbReference>
<dbReference type="AlphaFoldDB" id="Q092R9"/>
<protein>
    <submittedName>
        <fullName evidence="6">Chaperonin HslO</fullName>
    </submittedName>
</protein>
<dbReference type="GO" id="GO:0044183">
    <property type="term" value="F:protein folding chaperone"/>
    <property type="evidence" value="ECO:0007669"/>
    <property type="project" value="TreeGrafter"/>
</dbReference>
<dbReference type="InterPro" id="IPR016153">
    <property type="entry name" value="Heat_shock_Hsp33_N"/>
</dbReference>
<accession>Q092R9</accession>